<keyword evidence="5" id="KW-0167">Capsid protein</keyword>
<evidence type="ECO:0000256" key="5">
    <source>
        <dbReference type="ARBA" id="ARBA00022561"/>
    </source>
</evidence>
<evidence type="ECO:0000256" key="4">
    <source>
        <dbReference type="ARBA" id="ARBA00016975"/>
    </source>
</evidence>
<name>A0A1Z1RFE4_POVWU</name>
<evidence type="ECO:0000256" key="9">
    <source>
        <dbReference type="ARBA" id="ARBA00022804"/>
    </source>
</evidence>
<feature type="region of interest" description="Disordered" evidence="17">
    <location>
        <begin position="1"/>
        <end position="27"/>
    </location>
</feature>
<evidence type="ECO:0000256" key="6">
    <source>
        <dbReference type="ARBA" id="ARBA00022562"/>
    </source>
</evidence>
<evidence type="ECO:0000256" key="11">
    <source>
        <dbReference type="ARBA" id="ARBA00022844"/>
    </source>
</evidence>
<organism evidence="18">
    <name type="scientific">WU polyomavirus</name>
    <name type="common">WUPyV</name>
    <dbReference type="NCBI Taxonomy" id="440266"/>
    <lineage>
        <taxon>Viruses</taxon>
        <taxon>Monodnaviria</taxon>
        <taxon>Shotokuvirae</taxon>
        <taxon>Cossaviricota</taxon>
        <taxon>Papovaviricetes</taxon>
        <taxon>Sepolyvirales</taxon>
        <taxon>Polyomaviridae</taxon>
        <taxon>Betapolyomavirus</taxon>
        <taxon>Betapolyomavirus quartihominis</taxon>
    </lineage>
</organism>
<evidence type="ECO:0000256" key="3">
    <source>
        <dbReference type="ARBA" id="ARBA00006893"/>
    </source>
</evidence>
<evidence type="ECO:0000256" key="13">
    <source>
        <dbReference type="ARBA" id="ARBA00022921"/>
    </source>
</evidence>
<comment type="similarity">
    <text evidence="3">Belongs to the polyomaviruses coat protein VP1 family.</text>
</comment>
<feature type="compositionally biased region" description="Low complexity" evidence="17">
    <location>
        <begin position="1"/>
        <end position="12"/>
    </location>
</feature>
<feature type="compositionally biased region" description="Polar residues" evidence="17">
    <location>
        <begin position="17"/>
        <end position="27"/>
    </location>
</feature>
<dbReference type="SUPFAM" id="SSF88648">
    <property type="entry name" value="Group I dsDNA viruses"/>
    <property type="match status" value="1"/>
</dbReference>
<evidence type="ECO:0000256" key="15">
    <source>
        <dbReference type="ARBA" id="ARBA00023296"/>
    </source>
</evidence>
<organismHost>
    <name type="scientific">Homo sapiens</name>
    <name type="common">Human</name>
    <dbReference type="NCBI Taxonomy" id="9606"/>
</organismHost>
<keyword evidence="9" id="KW-1161">Viral attachment to host cell</keyword>
<sequence>MACTAKAACTAKPGRSPRSQPTRLQSLPKQVRKGGVDVLSAVPLSEETEFKVELFVKPVIGNAEGTTPHYWSISSPLKAAETANVTPDADTTVCYSLSQVAPPDIPNQVSECDMLIWELYRMETEVLVVPFLNAGILNTGGVGGIAGPQLYFWAVGGQPLDVLGLAPTEKYKGPAQYTVNPKTNGTVPHVYSSSETPRARVTNEKYSIESWVADPSRNDNCRYFGRMVGGAATPPVVSFSNNSTIPLLDENGIGILCLQGRLYITCADLLGVNKNRVHTGLSRFFRLHFRQRRVRNPYTINLLYKQVFNKPADDISGQLQVTEVTMTEETGPLPPTVEGNIGVPTTTNLSHLPATVTLQATGPILNTQG</sequence>
<dbReference type="GO" id="GO:0005198">
    <property type="term" value="F:structural molecule activity"/>
    <property type="evidence" value="ECO:0007669"/>
    <property type="project" value="InterPro"/>
</dbReference>
<keyword evidence="12" id="KW-1164">Virus endocytosis by host</keyword>
<keyword evidence="10" id="KW-1145">T=7 icosahedral capsid protein</keyword>
<reference evidence="18" key="1">
    <citation type="submission" date="2016-08" db="EMBL/GenBank/DDBJ databases">
        <title>Complete genome analysis of WU Polyomavirus isolated in Guangdong.</title>
        <authorList>
            <person name="Lu X."/>
            <person name="Lin G."/>
            <person name="Wang Q."/>
            <person name="He Y."/>
            <person name="Wu Q."/>
            <person name="Cai X."/>
        </authorList>
    </citation>
    <scope>NUCLEOTIDE SEQUENCE</scope>
    <source>
        <strain evidence="18">GD-WU883</strain>
    </source>
</reference>
<evidence type="ECO:0000256" key="17">
    <source>
        <dbReference type="SAM" id="MobiDB-lite"/>
    </source>
</evidence>
<evidence type="ECO:0000313" key="18">
    <source>
        <dbReference type="EMBL" id="ARX17310.1"/>
    </source>
</evidence>
<evidence type="ECO:0000256" key="1">
    <source>
        <dbReference type="ARBA" id="ARBA00004147"/>
    </source>
</evidence>
<dbReference type="InterPro" id="IPR036931">
    <property type="entry name" value="Polyomavir_VP1_sf"/>
</dbReference>
<proteinExistence type="inferred from homology"/>
<keyword evidence="14" id="KW-1015">Disulfide bond</keyword>
<dbReference type="Pfam" id="PF00718">
    <property type="entry name" value="Polyoma_coat"/>
    <property type="match status" value="1"/>
</dbReference>
<evidence type="ECO:0000256" key="8">
    <source>
        <dbReference type="ARBA" id="ARBA00022595"/>
    </source>
</evidence>
<dbReference type="EMBL" id="KX650188">
    <property type="protein sequence ID" value="ARX17310.1"/>
    <property type="molecule type" value="Genomic_DNA"/>
</dbReference>
<dbReference type="InterPro" id="IPR000662">
    <property type="entry name" value="Capsid_VP1_Polyomavir"/>
</dbReference>
<keyword evidence="8" id="KW-1162">Viral penetration into host cytoplasm</keyword>
<keyword evidence="7" id="KW-0945">Host-virus interaction</keyword>
<protein>
    <recommendedName>
        <fullName evidence="4">Major capsid protein VP1</fullName>
    </recommendedName>
    <alternativeName>
        <fullName evidence="16">Major structural protein VP1</fullName>
    </alternativeName>
</protein>
<evidence type="ECO:0000256" key="2">
    <source>
        <dbReference type="ARBA" id="ARBA00004328"/>
    </source>
</evidence>
<evidence type="ECO:0000256" key="12">
    <source>
        <dbReference type="ARBA" id="ARBA00022890"/>
    </source>
</evidence>
<dbReference type="Gene3D" id="2.60.175.10">
    <property type="entry name" value="Capsid protein VP1,Polyomavirus"/>
    <property type="match status" value="1"/>
</dbReference>
<accession>A0A1Z1RFE4</accession>
<evidence type="ECO:0000256" key="7">
    <source>
        <dbReference type="ARBA" id="ARBA00022581"/>
    </source>
</evidence>
<dbReference type="GO" id="GO:0042025">
    <property type="term" value="C:host cell nucleus"/>
    <property type="evidence" value="ECO:0007669"/>
    <property type="project" value="UniProtKB-SubCell"/>
</dbReference>
<keyword evidence="15" id="KW-1160">Virus entry into host cell</keyword>
<dbReference type="InterPro" id="IPR011222">
    <property type="entry name" value="dsDNA_vir_gr_I_capsid"/>
</dbReference>
<keyword evidence="11" id="KW-0946">Virion</keyword>
<comment type="subcellular location">
    <subcellularLocation>
        <location evidence="1">Host nucleus</location>
    </subcellularLocation>
    <subcellularLocation>
        <location evidence="2">Virion</location>
    </subcellularLocation>
</comment>
<keyword evidence="6" id="KW-1048">Host nucleus</keyword>
<evidence type="ECO:0000256" key="10">
    <source>
        <dbReference type="ARBA" id="ARBA00022828"/>
    </source>
</evidence>
<dbReference type="GO" id="GO:0019062">
    <property type="term" value="P:virion attachment to host cell"/>
    <property type="evidence" value="ECO:0007669"/>
    <property type="project" value="UniProtKB-KW"/>
</dbReference>
<dbReference type="GO" id="GO:0075509">
    <property type="term" value="P:endocytosis involved in viral entry into host cell"/>
    <property type="evidence" value="ECO:0007669"/>
    <property type="project" value="UniProtKB-KW"/>
</dbReference>
<evidence type="ECO:0000256" key="14">
    <source>
        <dbReference type="ARBA" id="ARBA00023157"/>
    </source>
</evidence>
<dbReference type="GO" id="GO:0039620">
    <property type="term" value="C:T=7 icosahedral viral capsid"/>
    <property type="evidence" value="ECO:0007669"/>
    <property type="project" value="UniProtKB-KW"/>
</dbReference>
<keyword evidence="13" id="KW-0426">Late protein</keyword>
<evidence type="ECO:0000256" key="16">
    <source>
        <dbReference type="ARBA" id="ARBA00032469"/>
    </source>
</evidence>